<comment type="caution">
    <text evidence="1">The sequence shown here is derived from an EMBL/GenBank/DDBJ whole genome shotgun (WGS) entry which is preliminary data.</text>
</comment>
<dbReference type="RefSeq" id="WP_047187466.1">
    <property type="nucleotide sequence ID" value="NZ_LCYG01000011.1"/>
</dbReference>
<dbReference type="PANTHER" id="PTHR39324:SF1">
    <property type="entry name" value="CALCIUM DODECIN"/>
    <property type="match status" value="1"/>
</dbReference>
<evidence type="ECO:0000313" key="1">
    <source>
        <dbReference type="EMBL" id="KLK94520.1"/>
    </source>
</evidence>
<accession>A0A0H1RH06</accession>
<dbReference type="PATRIC" id="fig|1225564.3.peg.290"/>
<protein>
    <submittedName>
        <fullName evidence="1">Dodecin</fullName>
    </submittedName>
</protein>
<dbReference type="STRING" id="1225564.AA309_02765"/>
<proteinExistence type="predicted"/>
<dbReference type="EMBL" id="LCYG01000011">
    <property type="protein sequence ID" value="KLK94520.1"/>
    <property type="molecule type" value="Genomic_DNA"/>
</dbReference>
<dbReference type="InterPro" id="IPR036694">
    <property type="entry name" value="Dodecin-like_sf"/>
</dbReference>
<name>A0A0H1RH06_9HYPH</name>
<dbReference type="Pfam" id="PF07311">
    <property type="entry name" value="Dodecin"/>
    <property type="match status" value="1"/>
</dbReference>
<dbReference type="AlphaFoldDB" id="A0A0H1RH06"/>
<dbReference type="Proteomes" id="UP000035489">
    <property type="component" value="Unassembled WGS sequence"/>
</dbReference>
<gene>
    <name evidence="1" type="ORF">AA309_02765</name>
</gene>
<dbReference type="InterPro" id="IPR009923">
    <property type="entry name" value="Dodecin"/>
</dbReference>
<dbReference type="SUPFAM" id="SSF89807">
    <property type="entry name" value="Dodecin-like"/>
    <property type="match status" value="1"/>
</dbReference>
<dbReference type="PANTHER" id="PTHR39324">
    <property type="entry name" value="CALCIUM DODECIN"/>
    <property type="match status" value="1"/>
</dbReference>
<keyword evidence="2" id="KW-1185">Reference proteome</keyword>
<dbReference type="InterPro" id="IPR025543">
    <property type="entry name" value="Dodecin-like"/>
</dbReference>
<organism evidence="1 2">
    <name type="scientific">Microvirga vignae</name>
    <dbReference type="NCBI Taxonomy" id="1225564"/>
    <lineage>
        <taxon>Bacteria</taxon>
        <taxon>Pseudomonadati</taxon>
        <taxon>Pseudomonadota</taxon>
        <taxon>Alphaproteobacteria</taxon>
        <taxon>Hyphomicrobiales</taxon>
        <taxon>Methylobacteriaceae</taxon>
        <taxon>Microvirga</taxon>
    </lineage>
</organism>
<sequence length="86" mass="9724">MSIVKMVELSSQSTSSWEDATRQAVERASQSLRNIRSVWVKEFEAVVENEQVTQFRVVLKVAFQLEEGTSARSTRSMGSEEIQGLE</sequence>
<evidence type="ECO:0000313" key="2">
    <source>
        <dbReference type="Proteomes" id="UP000035489"/>
    </source>
</evidence>
<dbReference type="Gene3D" id="3.30.1660.10">
    <property type="entry name" value="Flavin-binding protein dodecin"/>
    <property type="match status" value="1"/>
</dbReference>
<reference evidence="1 2" key="1">
    <citation type="submission" date="2015-05" db="EMBL/GenBank/DDBJ databases">
        <title>Draft genome sequence of Microvirga vignae strain BR3299, a novel nitrogen fixing bacteria isolated from Brazil semi-aired region.</title>
        <authorList>
            <person name="Zilli J.E."/>
            <person name="Passos S.R."/>
            <person name="Leite J."/>
            <person name="Baldani J.I."/>
            <person name="Xavier G.R."/>
            <person name="Rumjaneck N.G."/>
            <person name="Simoes-Araujo J.L."/>
        </authorList>
    </citation>
    <scope>NUCLEOTIDE SEQUENCE [LARGE SCALE GENOMIC DNA]</scope>
    <source>
        <strain evidence="1 2">BR3299</strain>
    </source>
</reference>
<dbReference type="OrthoDB" id="9805449at2"/>